<dbReference type="InterPro" id="IPR007527">
    <property type="entry name" value="Znf_SWIM"/>
</dbReference>
<dbReference type="SMART" id="SM00575">
    <property type="entry name" value="ZnF_PMZ"/>
    <property type="match status" value="1"/>
</dbReference>
<evidence type="ECO:0000259" key="6">
    <source>
        <dbReference type="PROSITE" id="PS50966"/>
    </source>
</evidence>
<name>A0ABQ7UQG6_SOLTU</name>
<gene>
    <name evidence="7" type="ORF">KY290_024352</name>
</gene>
<feature type="compositionally biased region" description="Basic and acidic residues" evidence="5">
    <location>
        <begin position="339"/>
        <end position="355"/>
    </location>
</feature>
<keyword evidence="3" id="KW-0862">Zinc</keyword>
<comment type="caution">
    <text evidence="7">The sequence shown here is derived from an EMBL/GenBank/DDBJ whole genome shotgun (WGS) entry which is preliminary data.</text>
</comment>
<reference evidence="7 8" key="1">
    <citation type="journal article" date="2021" name="bioRxiv">
        <title>Chromosome-scale and haplotype-resolved genome assembly of a tetraploid potato cultivar.</title>
        <authorList>
            <person name="Sun H."/>
            <person name="Jiao W.-B."/>
            <person name="Krause K."/>
            <person name="Campoy J.A."/>
            <person name="Goel M."/>
            <person name="Folz-Donahue K."/>
            <person name="Kukat C."/>
            <person name="Huettel B."/>
            <person name="Schneeberger K."/>
        </authorList>
    </citation>
    <scope>NUCLEOTIDE SEQUENCE [LARGE SCALE GENOMIC DNA]</scope>
    <source>
        <strain evidence="7">SolTubOtavaFocal</strain>
        <tissue evidence="7">Leaves</tissue>
    </source>
</reference>
<dbReference type="Pfam" id="PF04434">
    <property type="entry name" value="SWIM"/>
    <property type="match status" value="1"/>
</dbReference>
<keyword evidence="1" id="KW-0479">Metal-binding</keyword>
<feature type="domain" description="SWIM-type" evidence="6">
    <location>
        <begin position="253"/>
        <end position="285"/>
    </location>
</feature>
<dbReference type="Proteomes" id="UP000826656">
    <property type="component" value="Unassembled WGS sequence"/>
</dbReference>
<evidence type="ECO:0000313" key="8">
    <source>
        <dbReference type="Proteomes" id="UP000826656"/>
    </source>
</evidence>
<dbReference type="PANTHER" id="PTHR31973">
    <property type="entry name" value="POLYPROTEIN, PUTATIVE-RELATED"/>
    <property type="match status" value="1"/>
</dbReference>
<evidence type="ECO:0000313" key="7">
    <source>
        <dbReference type="EMBL" id="KAH0754082.1"/>
    </source>
</evidence>
<evidence type="ECO:0000256" key="2">
    <source>
        <dbReference type="ARBA" id="ARBA00022771"/>
    </source>
</evidence>
<dbReference type="PANTHER" id="PTHR31973:SF113">
    <property type="entry name" value="PROTEIN FAR1-RELATED SEQUENCE 5-LIKE"/>
    <property type="match status" value="1"/>
</dbReference>
<dbReference type="InterPro" id="IPR006564">
    <property type="entry name" value="Znf_PMZ"/>
</dbReference>
<feature type="region of interest" description="Disordered" evidence="5">
    <location>
        <begin position="339"/>
        <end position="382"/>
    </location>
</feature>
<evidence type="ECO:0000256" key="3">
    <source>
        <dbReference type="ARBA" id="ARBA00022833"/>
    </source>
</evidence>
<dbReference type="PROSITE" id="PS50966">
    <property type="entry name" value="ZF_SWIM"/>
    <property type="match status" value="1"/>
</dbReference>
<protein>
    <recommendedName>
        <fullName evidence="6">SWIM-type domain-containing protein</fullName>
    </recommendedName>
</protein>
<organism evidence="7 8">
    <name type="scientific">Solanum tuberosum</name>
    <name type="common">Potato</name>
    <dbReference type="NCBI Taxonomy" id="4113"/>
    <lineage>
        <taxon>Eukaryota</taxon>
        <taxon>Viridiplantae</taxon>
        <taxon>Streptophyta</taxon>
        <taxon>Embryophyta</taxon>
        <taxon>Tracheophyta</taxon>
        <taxon>Spermatophyta</taxon>
        <taxon>Magnoliopsida</taxon>
        <taxon>eudicotyledons</taxon>
        <taxon>Gunneridae</taxon>
        <taxon>Pentapetalae</taxon>
        <taxon>asterids</taxon>
        <taxon>lamiids</taxon>
        <taxon>Solanales</taxon>
        <taxon>Solanaceae</taxon>
        <taxon>Solanoideae</taxon>
        <taxon>Solaneae</taxon>
        <taxon>Solanum</taxon>
    </lineage>
</organism>
<keyword evidence="2 4" id="KW-0863">Zinc-finger</keyword>
<keyword evidence="8" id="KW-1185">Reference proteome</keyword>
<evidence type="ECO:0000256" key="5">
    <source>
        <dbReference type="SAM" id="MobiDB-lite"/>
    </source>
</evidence>
<evidence type="ECO:0000256" key="4">
    <source>
        <dbReference type="PROSITE-ProRule" id="PRU00325"/>
    </source>
</evidence>
<accession>A0ABQ7UQG6</accession>
<proteinExistence type="predicted"/>
<sequence length="382" mass="43721">MGSISFIIMHSGRWNEENCYADYTIKAIIMKEYAMFKDLVDEVAKQIGVDLRYNCLKLKYKIEGSNAPLEILNDMSVRVYVSLKKENKKLAKYLICVTVFVKDCELTDRNLYEDDVDMSGIDGRDIIDTQALVLSAPLVSNAITNEIISTINQTEVMEDQVYKDKGTLKAVMRKYAIDHRFQWKTDISSEIRTIVVVDGSHLRGAYNRAFVSASTLDGSAQEMLAENEERSVRMMVVATSNYVHSVHHEGSTFIVCLERKTCTCRRFQMDEIPCSHAWAVLKKKFLDPEPYCSDLYKPNTLLVTYNNSIIPLPDRIDWNVPGYIENEVVRTSKFKKLSDRPPKKLRDKSYSELHGKKNKNSCSTCGCKGHNRRSCRNGPRTE</sequence>
<dbReference type="EMBL" id="JAIVGD010000018">
    <property type="protein sequence ID" value="KAH0754082.1"/>
    <property type="molecule type" value="Genomic_DNA"/>
</dbReference>
<evidence type="ECO:0000256" key="1">
    <source>
        <dbReference type="ARBA" id="ARBA00022723"/>
    </source>
</evidence>